<dbReference type="InterPro" id="IPR013830">
    <property type="entry name" value="SGNH_hydro"/>
</dbReference>
<gene>
    <name evidence="3" type="ORF">LDH80_00245</name>
</gene>
<evidence type="ECO:0000313" key="4">
    <source>
        <dbReference type="Proteomes" id="UP001164506"/>
    </source>
</evidence>
<evidence type="ECO:0000256" key="1">
    <source>
        <dbReference type="SAM" id="MobiDB-lite"/>
    </source>
</evidence>
<dbReference type="RefSeq" id="WP_267257785.1">
    <property type="nucleotide sequence ID" value="NZ_CP084204.1"/>
</dbReference>
<dbReference type="GeneID" id="95597831"/>
<organism evidence="3 4">
    <name type="scientific">Streptomyces tanashiensis</name>
    <dbReference type="NCBI Taxonomy" id="67367"/>
    <lineage>
        <taxon>Bacteria</taxon>
        <taxon>Bacillati</taxon>
        <taxon>Actinomycetota</taxon>
        <taxon>Actinomycetes</taxon>
        <taxon>Kitasatosporales</taxon>
        <taxon>Streptomycetaceae</taxon>
        <taxon>Streptomyces</taxon>
    </lineage>
</organism>
<keyword evidence="4" id="KW-1185">Reference proteome</keyword>
<dbReference type="EMBL" id="CP084204">
    <property type="protein sequence ID" value="UZX19276.1"/>
    <property type="molecule type" value="Genomic_DNA"/>
</dbReference>
<dbReference type="InterPro" id="IPR036514">
    <property type="entry name" value="SGNH_hydro_sf"/>
</dbReference>
<proteinExistence type="predicted"/>
<accession>A0ABY6QQ38</accession>
<dbReference type="CDD" id="cd00229">
    <property type="entry name" value="SGNH_hydrolase"/>
    <property type="match status" value="1"/>
</dbReference>
<name>A0ABY6QQ38_9ACTN</name>
<keyword evidence="3" id="KW-0378">Hydrolase</keyword>
<protein>
    <submittedName>
        <fullName evidence="3">SGNH/GDSL hydrolase family protein</fullName>
    </submittedName>
</protein>
<feature type="domain" description="SGNH hydrolase-type esterase" evidence="2">
    <location>
        <begin position="61"/>
        <end position="163"/>
    </location>
</feature>
<dbReference type="GO" id="GO:0016787">
    <property type="term" value="F:hydrolase activity"/>
    <property type="evidence" value="ECO:0007669"/>
    <property type="project" value="UniProtKB-KW"/>
</dbReference>
<evidence type="ECO:0000259" key="2">
    <source>
        <dbReference type="Pfam" id="PF13472"/>
    </source>
</evidence>
<evidence type="ECO:0000313" key="3">
    <source>
        <dbReference type="EMBL" id="UZX19276.1"/>
    </source>
</evidence>
<feature type="compositionally biased region" description="Basic residues" evidence="1">
    <location>
        <begin position="28"/>
        <end position="41"/>
    </location>
</feature>
<dbReference type="Pfam" id="PF13472">
    <property type="entry name" value="Lipase_GDSL_2"/>
    <property type="match status" value="1"/>
</dbReference>
<dbReference type="Gene3D" id="3.40.50.1110">
    <property type="entry name" value="SGNH hydrolase"/>
    <property type="match status" value="1"/>
</dbReference>
<sequence>MDQWPAQLPRTLPGTGALGARQAEEPRLRHRQRGQRQHHERPHATFADRVAAFALTSCRPCWGTNDVATTTGPTVHRANLRSAVDYVRALPDGAVPVVQTPNPIDVSPWPGRSSLGDYTQTMREAAAELDVVLIDHHAHGTSAAGRYPPSLLSNGLHPNHRGHLMMAKKMIKDLRIHDPASRVCAPAIP</sequence>
<reference evidence="3" key="1">
    <citation type="submission" date="2021-09" db="EMBL/GenBank/DDBJ databases">
        <title>Complete genome sequence and metabolic characterization of Streptomyces tanashiensis DSM 731 the producer of antibacterial Kalafungin and diverse secondary metabolites.</title>
        <authorList>
            <person name="Abbasi M.N."/>
            <person name="Anwar M.N."/>
            <person name="Alam K."/>
            <person name="Shoaib M."/>
            <person name="Lin Z."/>
            <person name="Hayat M."/>
            <person name="Ali M.I."/>
            <person name="Malik H.M.T."/>
            <person name="Ahmed I."/>
            <person name="Li A."/>
            <person name="Hailong Wang H."/>
            <person name="Zhang Y."/>
        </authorList>
    </citation>
    <scope>NUCLEOTIDE SEQUENCE</scope>
    <source>
        <strain evidence="3">Kala</strain>
    </source>
</reference>
<feature type="region of interest" description="Disordered" evidence="1">
    <location>
        <begin position="1"/>
        <end position="44"/>
    </location>
</feature>
<dbReference type="SUPFAM" id="SSF52266">
    <property type="entry name" value="SGNH hydrolase"/>
    <property type="match status" value="1"/>
</dbReference>
<dbReference type="Proteomes" id="UP001164506">
    <property type="component" value="Chromosome"/>
</dbReference>